<evidence type="ECO:0000313" key="1">
    <source>
        <dbReference type="EMBL" id="GFE65967.1"/>
    </source>
</evidence>
<dbReference type="Gene3D" id="1.10.150.450">
    <property type="match status" value="1"/>
</dbReference>
<dbReference type="EMBL" id="BLJE01000003">
    <property type="protein sequence ID" value="GFE65967.1"/>
    <property type="molecule type" value="Genomic_DNA"/>
</dbReference>
<dbReference type="OrthoDB" id="9803141at2"/>
<dbReference type="PANTHER" id="PTHR12725:SF117">
    <property type="entry name" value="HALOACID DEHALOGENASE-LIKE HYDROLASE"/>
    <property type="match status" value="1"/>
</dbReference>
<keyword evidence="2" id="KW-1185">Reference proteome</keyword>
<dbReference type="NCBIfam" id="TIGR01993">
    <property type="entry name" value="Pyr-5-nucltdase"/>
    <property type="match status" value="1"/>
</dbReference>
<protein>
    <submittedName>
        <fullName evidence="1">Pyrimidine 5'-nucleotidase</fullName>
    </submittedName>
</protein>
<organism evidence="1 2">
    <name type="scientific">Litoreibacter roseus</name>
    <dbReference type="NCBI Taxonomy" id="2601869"/>
    <lineage>
        <taxon>Bacteria</taxon>
        <taxon>Pseudomonadati</taxon>
        <taxon>Pseudomonadota</taxon>
        <taxon>Alphaproteobacteria</taxon>
        <taxon>Rhodobacterales</taxon>
        <taxon>Roseobacteraceae</taxon>
        <taxon>Litoreibacter</taxon>
    </lineage>
</organism>
<dbReference type="CDD" id="cd02604">
    <property type="entry name" value="HAD_5NT"/>
    <property type="match status" value="1"/>
</dbReference>
<proteinExistence type="predicted"/>
<name>A0A6N6JJ37_9RHOB</name>
<gene>
    <name evidence="1" type="ORF">KIN_30410</name>
</gene>
<accession>A0A6N6JJ37</accession>
<dbReference type="SFLD" id="SFLDG01129">
    <property type="entry name" value="C1.5:_HAD__Beta-PGM__Phosphata"/>
    <property type="match status" value="1"/>
</dbReference>
<dbReference type="Pfam" id="PF00702">
    <property type="entry name" value="Hydrolase"/>
    <property type="match status" value="1"/>
</dbReference>
<evidence type="ECO:0000313" key="2">
    <source>
        <dbReference type="Proteomes" id="UP000436822"/>
    </source>
</evidence>
<dbReference type="PANTHER" id="PTHR12725">
    <property type="entry name" value="HALOACID DEHALOGENASE-LIKE HYDROLASE"/>
    <property type="match status" value="1"/>
</dbReference>
<dbReference type="InterPro" id="IPR023214">
    <property type="entry name" value="HAD_sf"/>
</dbReference>
<dbReference type="InterPro" id="IPR010237">
    <property type="entry name" value="Pyr-5-nucltdase"/>
</dbReference>
<sequence length="215" mass="24212">MLAPEFSHIRTWVFDLDNTLYPPETRLFDQIEVRMTRWVMRELSVDAAEANRLRKVYWHEHGTTLAGLMTNHGIDPEAFMTDVHDIDFTVIAPDPDLRKRIDMLPGRKIIYTNGSAPYAGDVLEARGLENLFDAIYGVEHAGYRPKPERAAFDRVFAIEGLAPDAAAMFEDEPRNLEAPKALGLKTIHVAPAPAPADYIDHHTDDLSGFLAQFSP</sequence>
<dbReference type="AlphaFoldDB" id="A0A6N6JJ37"/>
<dbReference type="RefSeq" id="WP_159808542.1">
    <property type="nucleotide sequence ID" value="NZ_BLJE01000003.1"/>
</dbReference>
<dbReference type="Proteomes" id="UP000436822">
    <property type="component" value="Unassembled WGS sequence"/>
</dbReference>
<reference evidence="1 2" key="1">
    <citation type="submission" date="2019-12" db="EMBL/GenBank/DDBJ databases">
        <title>Litoreibacter badius sp. nov., a novel bacteriochlorophyll a-containing bacterium in the genus Litoreibacter.</title>
        <authorList>
            <person name="Kanamuro M."/>
            <person name="Takabe Y."/>
            <person name="Mori K."/>
            <person name="Takaichi S."/>
            <person name="Hanada S."/>
        </authorList>
    </citation>
    <scope>NUCLEOTIDE SEQUENCE [LARGE SCALE GENOMIC DNA]</scope>
    <source>
        <strain evidence="1 2">K6</strain>
    </source>
</reference>
<dbReference type="InterPro" id="IPR006439">
    <property type="entry name" value="HAD-SF_hydro_IA"/>
</dbReference>
<dbReference type="InterPro" id="IPR036412">
    <property type="entry name" value="HAD-like_sf"/>
</dbReference>
<dbReference type="Gene3D" id="3.40.50.1000">
    <property type="entry name" value="HAD superfamily/HAD-like"/>
    <property type="match status" value="1"/>
</dbReference>
<dbReference type="SFLD" id="SFLDG01132">
    <property type="entry name" value="C1.5.3:_5'-Nucleotidase_Like"/>
    <property type="match status" value="1"/>
</dbReference>
<comment type="caution">
    <text evidence="1">The sequence shown here is derived from an EMBL/GenBank/DDBJ whole genome shotgun (WGS) entry which is preliminary data.</text>
</comment>
<dbReference type="SFLD" id="SFLDS00003">
    <property type="entry name" value="Haloacid_Dehalogenase"/>
    <property type="match status" value="1"/>
</dbReference>
<dbReference type="SUPFAM" id="SSF56784">
    <property type="entry name" value="HAD-like"/>
    <property type="match status" value="1"/>
</dbReference>
<dbReference type="NCBIfam" id="TIGR01509">
    <property type="entry name" value="HAD-SF-IA-v3"/>
    <property type="match status" value="1"/>
</dbReference>